<dbReference type="EMBL" id="AAXG02000004">
    <property type="protein sequence ID" value="EDN01757.1"/>
    <property type="molecule type" value="Genomic_DNA"/>
</dbReference>
<reference evidence="2 3" key="1">
    <citation type="submission" date="2007-04" db="EMBL/GenBank/DDBJ databases">
        <authorList>
            <person name="Fulton L."/>
            <person name="Clifton S."/>
            <person name="Fulton B."/>
            <person name="Xu J."/>
            <person name="Minx P."/>
            <person name="Pepin K.H."/>
            <person name="Johnson M."/>
            <person name="Thiruvilangam P."/>
            <person name="Bhonagiri V."/>
            <person name="Nash W.E."/>
            <person name="Mardis E.R."/>
            <person name="Wilson R.K."/>
        </authorList>
    </citation>
    <scope>NUCLEOTIDE SEQUENCE [LARGE SCALE GENOMIC DNA]</scope>
    <source>
        <strain evidence="2 3">ATCC 29799</strain>
    </source>
</reference>
<name>A6NQF2_9FIRM</name>
<evidence type="ECO:0000256" key="1">
    <source>
        <dbReference type="SAM" id="Phobius"/>
    </source>
</evidence>
<feature type="transmembrane region" description="Helical" evidence="1">
    <location>
        <begin position="53"/>
        <end position="72"/>
    </location>
</feature>
<keyword evidence="1" id="KW-0472">Membrane</keyword>
<evidence type="ECO:0000313" key="3">
    <source>
        <dbReference type="Proteomes" id="UP000003639"/>
    </source>
</evidence>
<accession>A6NQF2</accession>
<sequence length="103" mass="11365">MELLSAPLPGTESVTPPYGTFLALALVLFLTFAALQALLWGRVRRLWLRLAPLWLSGLLCLVFLLCVINLYHPYETGFALFCALACLLGSLAGAACGWLRRRK</sequence>
<reference evidence="2 3" key="2">
    <citation type="submission" date="2007-06" db="EMBL/GenBank/DDBJ databases">
        <title>Draft genome sequence of Pseudoflavonifractor capillosus ATCC 29799.</title>
        <authorList>
            <person name="Sudarsanam P."/>
            <person name="Ley R."/>
            <person name="Guruge J."/>
            <person name="Turnbaugh P.J."/>
            <person name="Mahowald M."/>
            <person name="Liep D."/>
            <person name="Gordon J."/>
        </authorList>
    </citation>
    <scope>NUCLEOTIDE SEQUENCE [LARGE SCALE GENOMIC DNA]</scope>
    <source>
        <strain evidence="2 3">ATCC 29799</strain>
    </source>
</reference>
<dbReference type="RefSeq" id="WP_006570979.1">
    <property type="nucleotide sequence ID" value="NZ_AAXG02000004.1"/>
</dbReference>
<keyword evidence="1" id="KW-1133">Transmembrane helix</keyword>
<dbReference type="AlphaFoldDB" id="A6NQF2"/>
<comment type="caution">
    <text evidence="2">The sequence shown here is derived from an EMBL/GenBank/DDBJ whole genome shotgun (WGS) entry which is preliminary data.</text>
</comment>
<evidence type="ECO:0000313" key="2">
    <source>
        <dbReference type="EMBL" id="EDN01757.1"/>
    </source>
</evidence>
<dbReference type="STRING" id="411467.BACCAP_00422"/>
<keyword evidence="3" id="KW-1185">Reference proteome</keyword>
<keyword evidence="1" id="KW-0812">Transmembrane</keyword>
<proteinExistence type="predicted"/>
<feature type="transmembrane region" description="Helical" evidence="1">
    <location>
        <begin position="78"/>
        <end position="99"/>
    </location>
</feature>
<organism evidence="2 3">
    <name type="scientific">Pseudoflavonifractor capillosus ATCC 29799</name>
    <dbReference type="NCBI Taxonomy" id="411467"/>
    <lineage>
        <taxon>Bacteria</taxon>
        <taxon>Bacillati</taxon>
        <taxon>Bacillota</taxon>
        <taxon>Clostridia</taxon>
        <taxon>Eubacteriales</taxon>
        <taxon>Oscillospiraceae</taxon>
        <taxon>Pseudoflavonifractor</taxon>
    </lineage>
</organism>
<feature type="transmembrane region" description="Helical" evidence="1">
    <location>
        <begin position="20"/>
        <end position="41"/>
    </location>
</feature>
<gene>
    <name evidence="2" type="ORF">BACCAP_00422</name>
</gene>
<dbReference type="Proteomes" id="UP000003639">
    <property type="component" value="Unassembled WGS sequence"/>
</dbReference>
<protein>
    <submittedName>
        <fullName evidence="2">Uncharacterized protein</fullName>
    </submittedName>
</protein>